<evidence type="ECO:0000256" key="6">
    <source>
        <dbReference type="ARBA" id="ARBA00023136"/>
    </source>
</evidence>
<evidence type="ECO:0000256" key="4">
    <source>
        <dbReference type="ARBA" id="ARBA00022989"/>
    </source>
</evidence>
<dbReference type="InterPro" id="IPR000276">
    <property type="entry name" value="GPCR_Rhodpsn"/>
</dbReference>
<reference evidence="10" key="1">
    <citation type="submission" date="2020-04" db="EMBL/GenBank/DDBJ databases">
        <authorList>
            <person name="Alioto T."/>
            <person name="Alioto T."/>
            <person name="Gomez Garrido J."/>
        </authorList>
    </citation>
    <scope>NUCLEOTIDE SEQUENCE</scope>
    <source>
        <strain evidence="10">A484AB</strain>
    </source>
</reference>
<dbReference type="GO" id="GO:0005886">
    <property type="term" value="C:plasma membrane"/>
    <property type="evidence" value="ECO:0007669"/>
    <property type="project" value="UniProtKB-SubCell"/>
</dbReference>
<keyword evidence="4" id="KW-1133">Transmembrane helix</keyword>
<evidence type="ECO:0000256" key="1">
    <source>
        <dbReference type="ARBA" id="ARBA00004651"/>
    </source>
</evidence>
<keyword evidence="9" id="KW-0807">Transducer</keyword>
<keyword evidence="3" id="KW-0812">Transmembrane</keyword>
<keyword evidence="5" id="KW-0297">G-protein coupled receptor</keyword>
<dbReference type="PRINTS" id="PR00237">
    <property type="entry name" value="GPCRRHODOPSN"/>
</dbReference>
<evidence type="ECO:0000256" key="9">
    <source>
        <dbReference type="ARBA" id="ARBA00023224"/>
    </source>
</evidence>
<dbReference type="CDD" id="cd00637">
    <property type="entry name" value="7tm_classA_rhodopsin-like"/>
    <property type="match status" value="1"/>
</dbReference>
<dbReference type="PANTHER" id="PTHR24246:SF27">
    <property type="entry name" value="ADENOSINE RECEPTOR, ISOFORM A"/>
    <property type="match status" value="1"/>
</dbReference>
<dbReference type="InterPro" id="IPR017452">
    <property type="entry name" value="GPCR_Rhodpsn_7TM"/>
</dbReference>
<evidence type="ECO:0000256" key="2">
    <source>
        <dbReference type="ARBA" id="ARBA00022475"/>
    </source>
</evidence>
<evidence type="ECO:0000256" key="5">
    <source>
        <dbReference type="ARBA" id="ARBA00023040"/>
    </source>
</evidence>
<keyword evidence="7 10" id="KW-0675">Receptor</keyword>
<dbReference type="PANTHER" id="PTHR24246">
    <property type="entry name" value="OLFACTORY RECEPTOR AND ADENOSINE RECEPTOR"/>
    <property type="match status" value="1"/>
</dbReference>
<protein>
    <submittedName>
        <fullName evidence="10">Adenosine receptor A2b-like</fullName>
    </submittedName>
</protein>
<sequence length="355" mass="39542">MKNISDVFDNEPTADRIAVGVIGVIGIFLNTATLIVMLNNFTRIFTKAEACFVTNLCVADLATGIGGLLWAIFPISYYPRALVLALHCLLWSTISVSYLTLSCMAVERLLVVVYPVKAQPMVKRRFACACCAVAWVISIVTGSMIAVNPRIAECTMVVMFEVSLIATIGCYIRIYITVNKLDREGFRTAARYNKKNANLRIEIEENEPALQHRVTVRQESRITNLVFLLILVLAVTVLPYMVILQYVLAHSLSCPKCEWNPRLVIAMDVLFPIEMLNFVINPIVYAWRLPKFRQASKRTFNKLICCKKWKANSEAVARGDGSYSSSSDSVPHSPATFFTGGNTGGDEVLNNNKHS</sequence>
<comment type="caution">
    <text evidence="10">The sequence shown here is derived from an EMBL/GenBank/DDBJ whole genome shotgun (WGS) entry which is preliminary data.</text>
</comment>
<evidence type="ECO:0000256" key="7">
    <source>
        <dbReference type="ARBA" id="ARBA00023170"/>
    </source>
</evidence>
<evidence type="ECO:0000256" key="8">
    <source>
        <dbReference type="ARBA" id="ARBA00023180"/>
    </source>
</evidence>
<gene>
    <name evidence="10" type="ORF">PACLA_8A032714</name>
</gene>
<dbReference type="Gene3D" id="1.20.1070.10">
    <property type="entry name" value="Rhodopsin 7-helix transmembrane proteins"/>
    <property type="match status" value="1"/>
</dbReference>
<name>A0A7D9ILD4_PARCT</name>
<keyword evidence="8" id="KW-0325">Glycoprotein</keyword>
<dbReference type="Proteomes" id="UP001152795">
    <property type="component" value="Unassembled WGS sequence"/>
</dbReference>
<dbReference type="PROSITE" id="PS50262">
    <property type="entry name" value="G_PROTEIN_RECEP_F1_2"/>
    <property type="match status" value="1"/>
</dbReference>
<proteinExistence type="predicted"/>
<dbReference type="OrthoDB" id="5950040at2759"/>
<dbReference type="Pfam" id="PF00001">
    <property type="entry name" value="7tm_1"/>
    <property type="match status" value="2"/>
</dbReference>
<keyword evidence="6" id="KW-0472">Membrane</keyword>
<evidence type="ECO:0000313" key="11">
    <source>
        <dbReference type="Proteomes" id="UP001152795"/>
    </source>
</evidence>
<evidence type="ECO:0000313" key="10">
    <source>
        <dbReference type="EMBL" id="CAB4010536.1"/>
    </source>
</evidence>
<organism evidence="10 11">
    <name type="scientific">Paramuricea clavata</name>
    <name type="common">Red gorgonian</name>
    <name type="synonym">Violescent sea-whip</name>
    <dbReference type="NCBI Taxonomy" id="317549"/>
    <lineage>
        <taxon>Eukaryota</taxon>
        <taxon>Metazoa</taxon>
        <taxon>Cnidaria</taxon>
        <taxon>Anthozoa</taxon>
        <taxon>Octocorallia</taxon>
        <taxon>Malacalcyonacea</taxon>
        <taxon>Plexauridae</taxon>
        <taxon>Paramuricea</taxon>
    </lineage>
</organism>
<accession>A0A7D9ILD4</accession>
<dbReference type="EMBL" id="CACRXK020006821">
    <property type="protein sequence ID" value="CAB4010536.1"/>
    <property type="molecule type" value="Genomic_DNA"/>
</dbReference>
<keyword evidence="2" id="KW-1003">Cell membrane</keyword>
<evidence type="ECO:0000256" key="3">
    <source>
        <dbReference type="ARBA" id="ARBA00022692"/>
    </source>
</evidence>
<dbReference type="AlphaFoldDB" id="A0A7D9ILD4"/>
<dbReference type="SUPFAM" id="SSF81321">
    <property type="entry name" value="Family A G protein-coupled receptor-like"/>
    <property type="match status" value="1"/>
</dbReference>
<keyword evidence="11" id="KW-1185">Reference proteome</keyword>
<dbReference type="GO" id="GO:0004930">
    <property type="term" value="F:G protein-coupled receptor activity"/>
    <property type="evidence" value="ECO:0007669"/>
    <property type="project" value="UniProtKB-KW"/>
</dbReference>
<comment type="subcellular location">
    <subcellularLocation>
        <location evidence="1">Cell membrane</location>
        <topology evidence="1">Multi-pass membrane protein</topology>
    </subcellularLocation>
</comment>